<protein>
    <submittedName>
        <fullName evidence="2">DUF2156 domain-containing protein</fullName>
    </submittedName>
</protein>
<dbReference type="InterPro" id="IPR016732">
    <property type="entry name" value="UCP018688"/>
</dbReference>
<feature type="domain" description="Phosphatidylglycerol lysyltransferase C-terminal" evidence="1">
    <location>
        <begin position="22"/>
        <end position="292"/>
    </location>
</feature>
<dbReference type="AlphaFoldDB" id="A0A926DDX4"/>
<dbReference type="InterPro" id="IPR016181">
    <property type="entry name" value="Acyl_CoA_acyltransferase"/>
</dbReference>
<gene>
    <name evidence="2" type="ORF">H8695_00840</name>
</gene>
<dbReference type="RefSeq" id="WP_249298880.1">
    <property type="nucleotide sequence ID" value="NZ_JACRSP010000001.1"/>
</dbReference>
<name>A0A926DDX4_9FIRM</name>
<proteinExistence type="predicted"/>
<dbReference type="PIRSF" id="PIRSF018688">
    <property type="entry name" value="UCP018688"/>
    <property type="match status" value="1"/>
</dbReference>
<dbReference type="PANTHER" id="PTHR41373">
    <property type="entry name" value="DUF2156 DOMAIN-CONTAINING PROTEIN"/>
    <property type="match status" value="1"/>
</dbReference>
<dbReference type="PANTHER" id="PTHR41373:SF1">
    <property type="entry name" value="PHOSPHATIDYLGLYCEROL LYSYLTRANSFERASE C-TERMINAL DOMAIN-CONTAINING PROTEIN"/>
    <property type="match status" value="1"/>
</dbReference>
<evidence type="ECO:0000259" key="1">
    <source>
        <dbReference type="Pfam" id="PF09924"/>
    </source>
</evidence>
<keyword evidence="3" id="KW-1185">Reference proteome</keyword>
<evidence type="ECO:0000313" key="3">
    <source>
        <dbReference type="Proteomes" id="UP000620366"/>
    </source>
</evidence>
<reference evidence="2" key="1">
    <citation type="submission" date="2020-08" db="EMBL/GenBank/DDBJ databases">
        <title>Genome public.</title>
        <authorList>
            <person name="Liu C."/>
            <person name="Sun Q."/>
        </authorList>
    </citation>
    <scope>NUCLEOTIDE SEQUENCE</scope>
    <source>
        <strain evidence="2">BX7</strain>
    </source>
</reference>
<dbReference type="InterPro" id="IPR024320">
    <property type="entry name" value="LPG_synthase_C"/>
</dbReference>
<accession>A0A926DDX4</accession>
<organism evidence="2 3">
    <name type="scientific">Feifania hominis</name>
    <dbReference type="NCBI Taxonomy" id="2763660"/>
    <lineage>
        <taxon>Bacteria</taxon>
        <taxon>Bacillati</taxon>
        <taxon>Bacillota</taxon>
        <taxon>Clostridia</taxon>
        <taxon>Eubacteriales</taxon>
        <taxon>Feifaniaceae</taxon>
        <taxon>Feifania</taxon>
    </lineage>
</organism>
<dbReference type="Pfam" id="PF09924">
    <property type="entry name" value="LPG_synthase_C"/>
    <property type="match status" value="1"/>
</dbReference>
<dbReference type="EMBL" id="JACRSP010000001">
    <property type="protein sequence ID" value="MBC8535245.1"/>
    <property type="molecule type" value="Genomic_DNA"/>
</dbReference>
<dbReference type="Gene3D" id="3.40.630.30">
    <property type="match status" value="1"/>
</dbReference>
<comment type="caution">
    <text evidence="2">The sequence shown here is derived from an EMBL/GenBank/DDBJ whole genome shotgun (WGS) entry which is preliminary data.</text>
</comment>
<sequence>MIIFHEVKLTDKPRIDEMLRASAQRNCELSFSNLYIWQRTYGTTIAFVDDMLLAKNVKRGSFFTPVGPGDLKKAVERLVDFAKQEGCEARFTCVDERGMEQIRALFGDAFTYEHSRDSDDYIYSQQDLATLAGRAFHAKRNHVNRFKATYRWSYEPVTRENIPECLEVSHEWCMRNGVCEDHDVQNEKCAVKAYFEGFEQMGGRGGLLRVEGKPVAFTAGAPQYEGSDTFIVHFEKALADYNGVYATINQLFVENTLGDFAFVNREEDMGLEGLRKAKLSYNPVLLLPKYTVTHVG</sequence>
<evidence type="ECO:0000313" key="2">
    <source>
        <dbReference type="EMBL" id="MBC8535245.1"/>
    </source>
</evidence>
<dbReference type="SUPFAM" id="SSF55729">
    <property type="entry name" value="Acyl-CoA N-acyltransferases (Nat)"/>
    <property type="match status" value="2"/>
</dbReference>
<dbReference type="Proteomes" id="UP000620366">
    <property type="component" value="Unassembled WGS sequence"/>
</dbReference>